<dbReference type="Gene3D" id="3.30.360.10">
    <property type="entry name" value="Dihydrodipicolinate Reductase, domain 2"/>
    <property type="match status" value="1"/>
</dbReference>
<name>A0ABD5XVS9_9EURY</name>
<evidence type="ECO:0000259" key="4">
    <source>
        <dbReference type="Pfam" id="PF22725"/>
    </source>
</evidence>
<dbReference type="PANTHER" id="PTHR22604:SF105">
    <property type="entry name" value="TRANS-1,2-DIHYDROBENZENE-1,2-DIOL DEHYDROGENASE"/>
    <property type="match status" value="1"/>
</dbReference>
<dbReference type="InterPro" id="IPR050984">
    <property type="entry name" value="Gfo/Idh/MocA_domain"/>
</dbReference>
<keyword evidence="6" id="KW-1185">Reference proteome</keyword>
<dbReference type="RefSeq" id="WP_274324790.1">
    <property type="nucleotide sequence ID" value="NZ_CP118158.1"/>
</dbReference>
<keyword evidence="2" id="KW-0560">Oxidoreductase</keyword>
<dbReference type="Gene3D" id="3.40.50.720">
    <property type="entry name" value="NAD(P)-binding Rossmann-like Domain"/>
    <property type="match status" value="1"/>
</dbReference>
<dbReference type="SUPFAM" id="SSF51735">
    <property type="entry name" value="NAD(P)-binding Rossmann-fold domains"/>
    <property type="match status" value="1"/>
</dbReference>
<dbReference type="EMBL" id="JBHTAS010000001">
    <property type="protein sequence ID" value="MFC7139192.1"/>
    <property type="molecule type" value="Genomic_DNA"/>
</dbReference>
<evidence type="ECO:0000256" key="2">
    <source>
        <dbReference type="ARBA" id="ARBA00023002"/>
    </source>
</evidence>
<dbReference type="SUPFAM" id="SSF55347">
    <property type="entry name" value="Glyceraldehyde-3-phosphate dehydrogenase-like, C-terminal domain"/>
    <property type="match status" value="1"/>
</dbReference>
<dbReference type="GO" id="GO:0016491">
    <property type="term" value="F:oxidoreductase activity"/>
    <property type="evidence" value="ECO:0007669"/>
    <property type="project" value="UniProtKB-KW"/>
</dbReference>
<accession>A0ABD5XVS9</accession>
<evidence type="ECO:0000313" key="5">
    <source>
        <dbReference type="EMBL" id="MFC7139192.1"/>
    </source>
</evidence>
<protein>
    <submittedName>
        <fullName evidence="5">Gfo/Idh/MocA family protein</fullName>
    </submittedName>
</protein>
<dbReference type="Pfam" id="PF01408">
    <property type="entry name" value="GFO_IDH_MocA"/>
    <property type="match status" value="1"/>
</dbReference>
<dbReference type="GeneID" id="78819443"/>
<comment type="similarity">
    <text evidence="1">Belongs to the Gfo/Idh/MocA family.</text>
</comment>
<dbReference type="Pfam" id="PF22725">
    <property type="entry name" value="GFO_IDH_MocA_C3"/>
    <property type="match status" value="1"/>
</dbReference>
<proteinExistence type="inferred from homology"/>
<dbReference type="PANTHER" id="PTHR22604">
    <property type="entry name" value="OXIDOREDUCTASES"/>
    <property type="match status" value="1"/>
</dbReference>
<evidence type="ECO:0000259" key="3">
    <source>
        <dbReference type="Pfam" id="PF01408"/>
    </source>
</evidence>
<dbReference type="InterPro" id="IPR055170">
    <property type="entry name" value="GFO_IDH_MocA-like_dom"/>
</dbReference>
<dbReference type="InterPro" id="IPR000683">
    <property type="entry name" value="Gfo/Idh/MocA-like_OxRdtase_N"/>
</dbReference>
<sequence length="326" mass="35560">MRFGIISTADIGVESVIPGIVASDHEVGAIASRDGAAAEAVADRFDVASAYEGYDVMLDDESLDAVYIPLPNGLHAEWIRAAADAGLHVLCEKPLTGSAEETAAVFDYCEERGVTLMEAFMYRFHPLTERAAEVVDEELGEVRAVTSAFTFRMPDGAEDIRLDPDLDGGSVLDVGTYAVSAARLFLGEPDRVYARTHDRRDCGVDTEMAGVLEYGSGASARVQSGFETPLTQYYRVETTDGWLEAEPTFDVDVEGETSLTYAVDGREVTERFDPADHYRLEVEHFADCVARGETPRVDREESVNHARVLDALFRSAERGEPVSVGD</sequence>
<dbReference type="Proteomes" id="UP001596432">
    <property type="component" value="Unassembled WGS sequence"/>
</dbReference>
<organism evidence="5 6">
    <name type="scientific">Halosimplex aquaticum</name>
    <dbReference type="NCBI Taxonomy" id="3026162"/>
    <lineage>
        <taxon>Archaea</taxon>
        <taxon>Methanobacteriati</taxon>
        <taxon>Methanobacteriota</taxon>
        <taxon>Stenosarchaea group</taxon>
        <taxon>Halobacteria</taxon>
        <taxon>Halobacteriales</taxon>
        <taxon>Haloarculaceae</taxon>
        <taxon>Halosimplex</taxon>
    </lineage>
</organism>
<evidence type="ECO:0000313" key="6">
    <source>
        <dbReference type="Proteomes" id="UP001596432"/>
    </source>
</evidence>
<evidence type="ECO:0000256" key="1">
    <source>
        <dbReference type="ARBA" id="ARBA00010928"/>
    </source>
</evidence>
<comment type="caution">
    <text evidence="5">The sequence shown here is derived from an EMBL/GenBank/DDBJ whole genome shotgun (WGS) entry which is preliminary data.</text>
</comment>
<gene>
    <name evidence="5" type="ORF">ACFQMA_04985</name>
</gene>
<reference evidence="5 6" key="1">
    <citation type="journal article" date="2019" name="Int. J. Syst. Evol. Microbiol.">
        <title>The Global Catalogue of Microorganisms (GCM) 10K type strain sequencing project: providing services to taxonomists for standard genome sequencing and annotation.</title>
        <authorList>
            <consortium name="The Broad Institute Genomics Platform"/>
            <consortium name="The Broad Institute Genome Sequencing Center for Infectious Disease"/>
            <person name="Wu L."/>
            <person name="Ma J."/>
        </authorList>
    </citation>
    <scope>NUCLEOTIDE SEQUENCE [LARGE SCALE GENOMIC DNA]</scope>
    <source>
        <strain evidence="5 6">XZYJT29</strain>
    </source>
</reference>
<feature type="domain" description="GFO/IDH/MocA-like oxidoreductase" evidence="4">
    <location>
        <begin position="133"/>
        <end position="244"/>
    </location>
</feature>
<dbReference type="AlphaFoldDB" id="A0ABD5XVS9"/>
<dbReference type="InterPro" id="IPR036291">
    <property type="entry name" value="NAD(P)-bd_dom_sf"/>
</dbReference>
<feature type="domain" description="Gfo/Idh/MocA-like oxidoreductase N-terminal" evidence="3">
    <location>
        <begin position="2"/>
        <end position="119"/>
    </location>
</feature>